<dbReference type="RefSeq" id="WP_255328560.1">
    <property type="nucleotide sequence ID" value="NZ_JAKZEU010000002.1"/>
</dbReference>
<evidence type="ECO:0000256" key="2">
    <source>
        <dbReference type="ARBA" id="ARBA00009810"/>
    </source>
</evidence>
<comment type="subcellular location">
    <subcellularLocation>
        <location evidence="1 9">Cell outer membrane</location>
        <topology evidence="1 9">Multi-pass membrane protein</topology>
    </subcellularLocation>
</comment>
<evidence type="ECO:0000256" key="7">
    <source>
        <dbReference type="ARBA" id="ARBA00023136"/>
    </source>
</evidence>
<sequence>MLKAVRVDPGVAPADAGPGAVAGAIAFETKDVDDLLASGLSFGGLLSTEYQSQGDTIASSLALFGRRGGFEYLAYGKIADGGVRDDGDGVDIVGSGTDVVSGLAKVAYNGADGSRVELSYERVEDDAQRPLRADFAGLEDAFETRTYALERENLVLSYTGGGGNAIWNPRVQLAFNATDLYTAPLPGRTDAYSGTSNSLTGKIENDFTLQAGLVKAGIDFYLDKTDITGEDGTEFFAEEKADNLGLYVQGEFDVADRARVTSGLRYDFQTFEGVDGTEYDNSGLSVNLAGDYDVTDQVTLSAGASRVWGGIALAESFLFDPGWVYPDEIEPVTSENYYIGATAQFGAFDLNAKVFQTNVENARTLYDSTTDRFGASPGLTSALDTKGFEIGGRYNWNAGFVRVAYAKVDSKIDGNDADSYAGRYLTTPLGDNLVIEAVHSLSAIDMTLGATAQITFDEEVDYRFGEARTLEGYKVVDIFAEYRPAGYDGLTIRGTIGNLLDETYSQRASYGQEFEGVAALNEPGRNVKISASYEF</sequence>
<keyword evidence="7 9" id="KW-0472">Membrane</keyword>
<keyword evidence="4 9" id="KW-1134">Transmembrane beta strand</keyword>
<organism evidence="12 13">
    <name type="scientific">Paracoccus albicereus</name>
    <dbReference type="NCBI Taxonomy" id="2922394"/>
    <lineage>
        <taxon>Bacteria</taxon>
        <taxon>Pseudomonadati</taxon>
        <taxon>Pseudomonadota</taxon>
        <taxon>Alphaproteobacteria</taxon>
        <taxon>Rhodobacterales</taxon>
        <taxon>Paracoccaceae</taxon>
        <taxon>Paracoccus</taxon>
    </lineage>
</organism>
<dbReference type="PANTHER" id="PTHR30069:SF41">
    <property type="entry name" value="HEME_HEMOPEXIN UTILIZATION PROTEIN C"/>
    <property type="match status" value="1"/>
</dbReference>
<evidence type="ECO:0000256" key="5">
    <source>
        <dbReference type="ARBA" id="ARBA00022692"/>
    </source>
</evidence>
<keyword evidence="6" id="KW-0798">TonB box</keyword>
<dbReference type="PROSITE" id="PS01156">
    <property type="entry name" value="TONB_DEPENDENT_REC_2"/>
    <property type="match status" value="1"/>
</dbReference>
<reference evidence="12 13" key="1">
    <citation type="submission" date="2022-03" db="EMBL/GenBank/DDBJ databases">
        <authorList>
            <person name="He Y."/>
        </authorList>
    </citation>
    <scope>NUCLEOTIDE SEQUENCE [LARGE SCALE GENOMIC DNA]</scope>
    <source>
        <strain evidence="12 13">TK19116</strain>
    </source>
</reference>
<dbReference type="EMBL" id="JAKZEU010000002">
    <property type="protein sequence ID" value="MCQ0969558.1"/>
    <property type="molecule type" value="Genomic_DNA"/>
</dbReference>
<dbReference type="InterPro" id="IPR036942">
    <property type="entry name" value="Beta-barrel_TonB_sf"/>
</dbReference>
<evidence type="ECO:0000259" key="11">
    <source>
        <dbReference type="Pfam" id="PF00593"/>
    </source>
</evidence>
<evidence type="ECO:0000256" key="3">
    <source>
        <dbReference type="ARBA" id="ARBA00022448"/>
    </source>
</evidence>
<dbReference type="PROSITE" id="PS52016">
    <property type="entry name" value="TONB_DEPENDENT_REC_3"/>
    <property type="match status" value="1"/>
</dbReference>
<keyword evidence="3 9" id="KW-0813">Transport</keyword>
<dbReference type="Pfam" id="PF00593">
    <property type="entry name" value="TonB_dep_Rec_b-barrel"/>
    <property type="match status" value="1"/>
</dbReference>
<dbReference type="InterPro" id="IPR000531">
    <property type="entry name" value="Beta-barrel_TonB"/>
</dbReference>
<keyword evidence="13" id="KW-1185">Reference proteome</keyword>
<evidence type="ECO:0000256" key="8">
    <source>
        <dbReference type="ARBA" id="ARBA00023237"/>
    </source>
</evidence>
<protein>
    <submittedName>
        <fullName evidence="12">TonB-dependent receptor</fullName>
    </submittedName>
</protein>
<keyword evidence="8 9" id="KW-0998">Cell outer membrane</keyword>
<evidence type="ECO:0000313" key="12">
    <source>
        <dbReference type="EMBL" id="MCQ0969558.1"/>
    </source>
</evidence>
<evidence type="ECO:0000256" key="6">
    <source>
        <dbReference type="ARBA" id="ARBA00023077"/>
    </source>
</evidence>
<dbReference type="InterPro" id="IPR039426">
    <property type="entry name" value="TonB-dep_rcpt-like"/>
</dbReference>
<evidence type="ECO:0000256" key="10">
    <source>
        <dbReference type="PROSITE-ProRule" id="PRU10144"/>
    </source>
</evidence>
<gene>
    <name evidence="12" type="ORF">MLD63_03800</name>
</gene>
<feature type="domain" description="TonB-dependent receptor-like beta-barrel" evidence="11">
    <location>
        <begin position="115"/>
        <end position="499"/>
    </location>
</feature>
<comment type="caution">
    <text evidence="12">The sequence shown here is derived from an EMBL/GenBank/DDBJ whole genome shotgun (WGS) entry which is preliminary data.</text>
</comment>
<evidence type="ECO:0000256" key="4">
    <source>
        <dbReference type="ARBA" id="ARBA00022452"/>
    </source>
</evidence>
<feature type="short sequence motif" description="TonB C-terminal box" evidence="10">
    <location>
        <begin position="518"/>
        <end position="535"/>
    </location>
</feature>
<dbReference type="Proteomes" id="UP001203945">
    <property type="component" value="Unassembled WGS sequence"/>
</dbReference>
<evidence type="ECO:0000256" key="9">
    <source>
        <dbReference type="PROSITE-ProRule" id="PRU01360"/>
    </source>
</evidence>
<dbReference type="Gene3D" id="2.40.170.20">
    <property type="entry name" value="TonB-dependent receptor, beta-barrel domain"/>
    <property type="match status" value="1"/>
</dbReference>
<proteinExistence type="inferred from homology"/>
<accession>A0ABT1MQD0</accession>
<keyword evidence="12" id="KW-0675">Receptor</keyword>
<dbReference type="SUPFAM" id="SSF56935">
    <property type="entry name" value="Porins"/>
    <property type="match status" value="1"/>
</dbReference>
<name>A0ABT1MQD0_9RHOB</name>
<keyword evidence="5 9" id="KW-0812">Transmembrane</keyword>
<dbReference type="InterPro" id="IPR010917">
    <property type="entry name" value="TonB_rcpt_CS"/>
</dbReference>
<comment type="similarity">
    <text evidence="2 9">Belongs to the TonB-dependent receptor family.</text>
</comment>
<evidence type="ECO:0000256" key="1">
    <source>
        <dbReference type="ARBA" id="ARBA00004571"/>
    </source>
</evidence>
<evidence type="ECO:0000313" key="13">
    <source>
        <dbReference type="Proteomes" id="UP001203945"/>
    </source>
</evidence>
<dbReference type="PANTHER" id="PTHR30069">
    <property type="entry name" value="TONB-DEPENDENT OUTER MEMBRANE RECEPTOR"/>
    <property type="match status" value="1"/>
</dbReference>